<dbReference type="SUPFAM" id="SSF50998">
    <property type="entry name" value="Quinoprotein alcohol dehydrogenase-like"/>
    <property type="match status" value="1"/>
</dbReference>
<dbReference type="PANTHER" id="PTHR34512:SF30">
    <property type="entry name" value="OUTER MEMBRANE PROTEIN ASSEMBLY FACTOR BAMB"/>
    <property type="match status" value="1"/>
</dbReference>
<dbReference type="PANTHER" id="PTHR34512">
    <property type="entry name" value="CELL SURFACE PROTEIN"/>
    <property type="match status" value="1"/>
</dbReference>
<protein>
    <submittedName>
        <fullName evidence="2">PQQ-binding-like beta-propeller repeat protein</fullName>
    </submittedName>
</protein>
<dbReference type="InterPro" id="IPR002372">
    <property type="entry name" value="PQQ_rpt_dom"/>
</dbReference>
<gene>
    <name evidence="2" type="ORF">ACFQY0_19735</name>
</gene>
<keyword evidence="3" id="KW-1185">Reference proteome</keyword>
<evidence type="ECO:0000259" key="1">
    <source>
        <dbReference type="Pfam" id="PF13360"/>
    </source>
</evidence>
<reference evidence="3" key="1">
    <citation type="journal article" date="2019" name="Int. J. Syst. Evol. Microbiol.">
        <title>The Global Catalogue of Microorganisms (GCM) 10K type strain sequencing project: providing services to taxonomists for standard genome sequencing and annotation.</title>
        <authorList>
            <consortium name="The Broad Institute Genomics Platform"/>
            <consortium name="The Broad Institute Genome Sequencing Center for Infectious Disease"/>
            <person name="Wu L."/>
            <person name="Ma J."/>
        </authorList>
    </citation>
    <scope>NUCLEOTIDE SEQUENCE [LARGE SCALE GENOMIC DNA]</scope>
    <source>
        <strain evidence="3">CGMCC 4.1467</strain>
    </source>
</reference>
<dbReference type="Proteomes" id="UP001596472">
    <property type="component" value="Unassembled WGS sequence"/>
</dbReference>
<sequence>MPAFLFAVTAMVGSSLAQDWPRYLGPDGNARVDGKISTDWASKKPVELWKKQLGAGCTSFAIVDGKAVVMGNDGGKDTVWCLEAKTGDVIWKYEYEEELQPKLYAGGPNATPTIDGDVVYTLSKTGNLFCLSMADGKPVWHKHYQSDFGGTAPSWGYSASPIVRGSVLYCLPCAKDEAVYVLNAKTGEVESKFGGKTKPGYAAPVFFDYQGTPAMAGFYGRELVGYNLKTGKELFEFTWRTSYDINASNPQYLDGNMFLASGYGMGYAVIDVTKSKAEVLHKEEDTRMIFQNSILIDGDILGVFGDKNIDAELIRMDLKSGKIHWRESMPGTRGSSLMVGDTLVILSEKGDIIVGNPAKSGWKEQGRVTPLSGLCWAPVAYSDGMIFARSNKGEAVCLKVD</sequence>
<dbReference type="InterPro" id="IPR018391">
    <property type="entry name" value="PQQ_b-propeller_rpt"/>
</dbReference>
<dbReference type="InterPro" id="IPR011047">
    <property type="entry name" value="Quinoprotein_ADH-like_sf"/>
</dbReference>
<proteinExistence type="predicted"/>
<evidence type="ECO:0000313" key="2">
    <source>
        <dbReference type="EMBL" id="MFC7339434.1"/>
    </source>
</evidence>
<comment type="caution">
    <text evidence="2">The sequence shown here is derived from an EMBL/GenBank/DDBJ whole genome shotgun (WGS) entry which is preliminary data.</text>
</comment>
<dbReference type="SMART" id="SM00564">
    <property type="entry name" value="PQQ"/>
    <property type="match status" value="3"/>
</dbReference>
<name>A0ABW2LAE9_9BACT</name>
<dbReference type="EMBL" id="JBHTBS010000017">
    <property type="protein sequence ID" value="MFC7339434.1"/>
    <property type="molecule type" value="Genomic_DNA"/>
</dbReference>
<evidence type="ECO:0000313" key="3">
    <source>
        <dbReference type="Proteomes" id="UP001596472"/>
    </source>
</evidence>
<dbReference type="Gene3D" id="2.130.10.10">
    <property type="entry name" value="YVTN repeat-like/Quinoprotein amine dehydrogenase"/>
    <property type="match status" value="1"/>
</dbReference>
<feature type="domain" description="Pyrrolo-quinoline quinone repeat" evidence="1">
    <location>
        <begin position="36"/>
        <end position="93"/>
    </location>
</feature>
<dbReference type="InterPro" id="IPR015943">
    <property type="entry name" value="WD40/YVTN_repeat-like_dom_sf"/>
</dbReference>
<dbReference type="Pfam" id="PF13360">
    <property type="entry name" value="PQQ_2"/>
    <property type="match status" value="2"/>
</dbReference>
<organism evidence="2 3">
    <name type="scientific">Haloferula chungangensis</name>
    <dbReference type="NCBI Taxonomy" id="1048331"/>
    <lineage>
        <taxon>Bacteria</taxon>
        <taxon>Pseudomonadati</taxon>
        <taxon>Verrucomicrobiota</taxon>
        <taxon>Verrucomicrobiia</taxon>
        <taxon>Verrucomicrobiales</taxon>
        <taxon>Verrucomicrobiaceae</taxon>
        <taxon>Haloferula</taxon>
    </lineage>
</organism>
<accession>A0ABW2LAE9</accession>
<feature type="domain" description="Pyrrolo-quinoline quinone repeat" evidence="1">
    <location>
        <begin position="107"/>
        <end position="326"/>
    </location>
</feature>